<feature type="compositionally biased region" description="Pro residues" evidence="1">
    <location>
        <begin position="144"/>
        <end position="158"/>
    </location>
</feature>
<evidence type="ECO:0000313" key="4">
    <source>
        <dbReference type="Proteomes" id="UP001500449"/>
    </source>
</evidence>
<dbReference type="Pfam" id="PF00756">
    <property type="entry name" value="Esterase"/>
    <property type="match status" value="1"/>
</dbReference>
<dbReference type="SUPFAM" id="SSF53474">
    <property type="entry name" value="alpha/beta-Hydrolases"/>
    <property type="match status" value="1"/>
</dbReference>
<reference evidence="3 4" key="1">
    <citation type="journal article" date="2019" name="Int. J. Syst. Evol. Microbiol.">
        <title>The Global Catalogue of Microorganisms (GCM) 10K type strain sequencing project: providing services to taxonomists for standard genome sequencing and annotation.</title>
        <authorList>
            <consortium name="The Broad Institute Genomics Platform"/>
            <consortium name="The Broad Institute Genome Sequencing Center for Infectious Disease"/>
            <person name="Wu L."/>
            <person name="Ma J."/>
        </authorList>
    </citation>
    <scope>NUCLEOTIDE SEQUENCE [LARGE SCALE GENOMIC DNA]</scope>
    <source>
        <strain evidence="3 4">JCM 16009</strain>
    </source>
</reference>
<evidence type="ECO:0000256" key="1">
    <source>
        <dbReference type="SAM" id="MobiDB-lite"/>
    </source>
</evidence>
<feature type="transmembrane region" description="Helical" evidence="2">
    <location>
        <begin position="73"/>
        <end position="92"/>
    </location>
</feature>
<dbReference type="PANTHER" id="PTHR48098:SF1">
    <property type="entry name" value="DIACYLGLYCEROL ACYLTRANSFERASE_MYCOLYLTRANSFERASE AG85A"/>
    <property type="match status" value="1"/>
</dbReference>
<protein>
    <recommendedName>
        <fullName evidence="5">Esterase</fullName>
    </recommendedName>
</protein>
<feature type="transmembrane region" description="Helical" evidence="2">
    <location>
        <begin position="99"/>
        <end position="121"/>
    </location>
</feature>
<feature type="transmembrane region" description="Helical" evidence="2">
    <location>
        <begin position="41"/>
        <end position="61"/>
    </location>
</feature>
<organism evidence="3 4">
    <name type="scientific">Pseudonocardia ailaonensis</name>
    <dbReference type="NCBI Taxonomy" id="367279"/>
    <lineage>
        <taxon>Bacteria</taxon>
        <taxon>Bacillati</taxon>
        <taxon>Actinomycetota</taxon>
        <taxon>Actinomycetes</taxon>
        <taxon>Pseudonocardiales</taxon>
        <taxon>Pseudonocardiaceae</taxon>
        <taxon>Pseudonocardia</taxon>
    </lineage>
</organism>
<dbReference type="EMBL" id="BAAAQK010000019">
    <property type="protein sequence ID" value="GAA1864377.1"/>
    <property type="molecule type" value="Genomic_DNA"/>
</dbReference>
<comment type="caution">
    <text evidence="3">The sequence shown here is derived from an EMBL/GenBank/DDBJ whole genome shotgun (WGS) entry which is preliminary data.</text>
</comment>
<dbReference type="InterPro" id="IPR050583">
    <property type="entry name" value="Mycobacterial_A85_antigen"/>
</dbReference>
<dbReference type="Gene3D" id="3.40.50.1820">
    <property type="entry name" value="alpha/beta hydrolase"/>
    <property type="match status" value="1"/>
</dbReference>
<feature type="region of interest" description="Disordered" evidence="1">
    <location>
        <begin position="144"/>
        <end position="171"/>
    </location>
</feature>
<dbReference type="InterPro" id="IPR000801">
    <property type="entry name" value="Esterase-like"/>
</dbReference>
<dbReference type="Proteomes" id="UP001500449">
    <property type="component" value="Unassembled WGS sequence"/>
</dbReference>
<sequence length="446" mass="46366">MPDLLDLQLTEGPFPTILLLLAGLALALTLLLLWRRPLAAGIALVVTVGIAFAANPLAVNVAGLFPEPLPLEVLLWGAVGVAGVALGIAAATRAGILKALTALGCGVLVLLAGAGEVNGYYARFVTLGDLVGGPPDVAALPDLLPAPAPATPTTPGRPAPVDDPARSGFEKTPVVDRWKGGARGKGGISTARIPGTISGFPARDGYVWLPPAYSPTGPRLPVMVVVAGQPGGPADWLTAGRLVSQMDRFAAAHNGLAPVTVVVDPTGSAFANTLCLDSAVGKAETYLAKDVPEWITGRLRVDTNPAHWTFAGFSFGGTCAVQLATRAPDRYGSFIDLQGEQEPTLGPDRGKTVQQLFGGDKAAFESVLPMTQLTTRRYPESWAYFASGAKDGQFMAYMNAVADAAAKAGMKVQRVSVPNQGHSWNVAVAQLVPGLEWLSPRLGFTR</sequence>
<keyword evidence="4" id="KW-1185">Reference proteome</keyword>
<evidence type="ECO:0000256" key="2">
    <source>
        <dbReference type="SAM" id="Phobius"/>
    </source>
</evidence>
<proteinExistence type="predicted"/>
<gene>
    <name evidence="3" type="ORF">GCM10009836_50910</name>
</gene>
<dbReference type="RefSeq" id="WP_344422067.1">
    <property type="nucleotide sequence ID" value="NZ_BAAAQK010000019.1"/>
</dbReference>
<name>A0ABN2NES9_9PSEU</name>
<accession>A0ABN2NES9</accession>
<keyword evidence="2" id="KW-1133">Transmembrane helix</keyword>
<evidence type="ECO:0008006" key="5">
    <source>
        <dbReference type="Google" id="ProtNLM"/>
    </source>
</evidence>
<evidence type="ECO:0000313" key="3">
    <source>
        <dbReference type="EMBL" id="GAA1864377.1"/>
    </source>
</evidence>
<feature type="transmembrane region" description="Helical" evidence="2">
    <location>
        <begin position="12"/>
        <end position="34"/>
    </location>
</feature>
<keyword evidence="2" id="KW-0812">Transmembrane</keyword>
<dbReference type="InterPro" id="IPR029058">
    <property type="entry name" value="AB_hydrolase_fold"/>
</dbReference>
<keyword evidence="2" id="KW-0472">Membrane</keyword>
<dbReference type="PANTHER" id="PTHR48098">
    <property type="entry name" value="ENTEROCHELIN ESTERASE-RELATED"/>
    <property type="match status" value="1"/>
</dbReference>